<dbReference type="Pfam" id="PF00069">
    <property type="entry name" value="Pkinase"/>
    <property type="match status" value="1"/>
</dbReference>
<dbReference type="EMBL" id="CAJNIZ010013014">
    <property type="protein sequence ID" value="CAE7341879.1"/>
    <property type="molecule type" value="Genomic_DNA"/>
</dbReference>
<dbReference type="PANTHER" id="PTHR44167">
    <property type="entry name" value="OVARIAN-SPECIFIC SERINE/THREONINE-PROTEIN KINASE LOK-RELATED"/>
    <property type="match status" value="1"/>
</dbReference>
<dbReference type="OrthoDB" id="541276at2759"/>
<sequence>MEAGRMSRQRLRAFDSEGWRLLNDGIDLPLFASSFDEQEESPELPSQWSEKLRVVKLVGQGGFGMVFQCQVLCQSGATYVTVKMIRKRDPRTNALVKQEIAVLEQMNGVSDYCISATGAPAFVETEGAYWLMMPYMNSGDLFALAQGCRRSAGCSLECKGKHRCWSELEGFSMARILALFLDVVKGVDAMHEKGMLHTDLKLENAMLHCQDKKCFAAVIDLGLACNMSKPGDCGWCGTPGYMPPEVWQQDVIGMARPSRDVWALGTMLYELLYKRQPPYMGDRNGSSTIHYNPAYDKHIPILQKQKRIDKLLVEMLLSYQYRPTIPEIIKELQDIISTDYAADAEAQSMAKLSPTDLGAALPTPPCLYETWGTDIGDLPFHREHCSDTPKPAEGYLRCGACTSFSCNPCCKCRVLRHKKVVKEYFRMQVCQ</sequence>
<comment type="caution">
    <text evidence="3">The sequence shown here is derived from an EMBL/GenBank/DDBJ whole genome shotgun (WGS) entry which is preliminary data.</text>
</comment>
<dbReference type="Proteomes" id="UP000649617">
    <property type="component" value="Unassembled WGS sequence"/>
</dbReference>
<proteinExistence type="predicted"/>
<dbReference type="GO" id="GO:0005524">
    <property type="term" value="F:ATP binding"/>
    <property type="evidence" value="ECO:0007669"/>
    <property type="project" value="UniProtKB-UniRule"/>
</dbReference>
<evidence type="ECO:0000256" key="1">
    <source>
        <dbReference type="PROSITE-ProRule" id="PRU10141"/>
    </source>
</evidence>
<dbReference type="InterPro" id="IPR011009">
    <property type="entry name" value="Kinase-like_dom_sf"/>
</dbReference>
<protein>
    <submittedName>
        <fullName evidence="3">SAK protein</fullName>
    </submittedName>
</protein>
<dbReference type="SMART" id="SM00220">
    <property type="entry name" value="S_TKc"/>
    <property type="match status" value="1"/>
</dbReference>
<dbReference type="InterPro" id="IPR000719">
    <property type="entry name" value="Prot_kinase_dom"/>
</dbReference>
<dbReference type="GO" id="GO:0044773">
    <property type="term" value="P:mitotic DNA damage checkpoint signaling"/>
    <property type="evidence" value="ECO:0007669"/>
    <property type="project" value="TreeGrafter"/>
</dbReference>
<dbReference type="Gene3D" id="1.10.510.10">
    <property type="entry name" value="Transferase(Phosphotransferase) domain 1"/>
    <property type="match status" value="1"/>
</dbReference>
<keyword evidence="1" id="KW-0067">ATP-binding</keyword>
<dbReference type="AlphaFoldDB" id="A0A812P8V7"/>
<feature type="binding site" evidence="1">
    <location>
        <position position="87"/>
    </location>
    <ligand>
        <name>ATP</name>
        <dbReference type="ChEBI" id="CHEBI:30616"/>
    </ligand>
</feature>
<feature type="domain" description="Protein kinase" evidence="2">
    <location>
        <begin position="52"/>
        <end position="336"/>
    </location>
</feature>
<reference evidence="3" key="1">
    <citation type="submission" date="2021-02" db="EMBL/GenBank/DDBJ databases">
        <authorList>
            <person name="Dougan E. K."/>
            <person name="Rhodes N."/>
            <person name="Thang M."/>
            <person name="Chan C."/>
        </authorList>
    </citation>
    <scope>NUCLEOTIDE SEQUENCE</scope>
</reference>
<evidence type="ECO:0000313" key="3">
    <source>
        <dbReference type="EMBL" id="CAE7341879.1"/>
    </source>
</evidence>
<keyword evidence="4" id="KW-1185">Reference proteome</keyword>
<dbReference type="PROSITE" id="PS50011">
    <property type="entry name" value="PROTEIN_KINASE_DOM"/>
    <property type="match status" value="1"/>
</dbReference>
<accession>A0A812P8V7</accession>
<evidence type="ECO:0000313" key="4">
    <source>
        <dbReference type="Proteomes" id="UP000649617"/>
    </source>
</evidence>
<dbReference type="InterPro" id="IPR017441">
    <property type="entry name" value="Protein_kinase_ATP_BS"/>
</dbReference>
<dbReference type="PROSITE" id="PS00107">
    <property type="entry name" value="PROTEIN_KINASE_ATP"/>
    <property type="match status" value="1"/>
</dbReference>
<dbReference type="GO" id="GO:0004674">
    <property type="term" value="F:protein serine/threonine kinase activity"/>
    <property type="evidence" value="ECO:0007669"/>
    <property type="project" value="TreeGrafter"/>
</dbReference>
<gene>
    <name evidence="3" type="primary">SAK</name>
    <name evidence="3" type="ORF">SPIL2461_LOCUS8069</name>
</gene>
<name>A0A812P8V7_SYMPI</name>
<organism evidence="3 4">
    <name type="scientific">Symbiodinium pilosum</name>
    <name type="common">Dinoflagellate</name>
    <dbReference type="NCBI Taxonomy" id="2952"/>
    <lineage>
        <taxon>Eukaryota</taxon>
        <taxon>Sar</taxon>
        <taxon>Alveolata</taxon>
        <taxon>Dinophyceae</taxon>
        <taxon>Suessiales</taxon>
        <taxon>Symbiodiniaceae</taxon>
        <taxon>Symbiodinium</taxon>
    </lineage>
</organism>
<dbReference type="SUPFAM" id="SSF56112">
    <property type="entry name" value="Protein kinase-like (PK-like)"/>
    <property type="match status" value="1"/>
</dbReference>
<dbReference type="GO" id="GO:0005634">
    <property type="term" value="C:nucleus"/>
    <property type="evidence" value="ECO:0007669"/>
    <property type="project" value="TreeGrafter"/>
</dbReference>
<dbReference type="PANTHER" id="PTHR44167:SF24">
    <property type="entry name" value="SERINE_THREONINE-PROTEIN KINASE CHK2"/>
    <property type="match status" value="1"/>
</dbReference>
<evidence type="ECO:0000259" key="2">
    <source>
        <dbReference type="PROSITE" id="PS50011"/>
    </source>
</evidence>
<dbReference type="CDD" id="cd00180">
    <property type="entry name" value="PKc"/>
    <property type="match status" value="1"/>
</dbReference>
<keyword evidence="1" id="KW-0547">Nucleotide-binding</keyword>